<keyword evidence="7" id="KW-1185">Reference proteome</keyword>
<dbReference type="GO" id="GO:0007155">
    <property type="term" value="P:cell adhesion"/>
    <property type="evidence" value="ECO:0007669"/>
    <property type="project" value="TreeGrafter"/>
</dbReference>
<evidence type="ECO:0000256" key="4">
    <source>
        <dbReference type="SAM" id="SignalP"/>
    </source>
</evidence>
<dbReference type="Gene3D" id="2.30.180.10">
    <property type="entry name" value="FAS1 domain"/>
    <property type="match status" value="4"/>
</dbReference>
<feature type="compositionally biased region" description="Basic residues" evidence="3">
    <location>
        <begin position="665"/>
        <end position="680"/>
    </location>
</feature>
<feature type="domain" description="FAS1" evidence="5">
    <location>
        <begin position="232"/>
        <end position="363"/>
    </location>
</feature>
<dbReference type="FunFam" id="2.30.180.10:FF:000003">
    <property type="entry name" value="periostin isoform X1"/>
    <property type="match status" value="1"/>
</dbReference>
<evidence type="ECO:0000256" key="3">
    <source>
        <dbReference type="SAM" id="MobiDB-lite"/>
    </source>
</evidence>
<dbReference type="InterPro" id="IPR036378">
    <property type="entry name" value="FAS1_dom_sf"/>
</dbReference>
<name>A0AAJ7WW93_PETMA</name>
<evidence type="ECO:0000313" key="8">
    <source>
        <dbReference type="RefSeq" id="XP_032812451.1"/>
    </source>
</evidence>
<dbReference type="SUPFAM" id="SSF82153">
    <property type="entry name" value="FAS1 domain"/>
    <property type="match status" value="4"/>
</dbReference>
<dbReference type="FunFam" id="2.30.180.10:FF:000002">
    <property type="entry name" value="periostin isoform X1"/>
    <property type="match status" value="1"/>
</dbReference>
<dbReference type="KEGG" id="pmrn:116943592"/>
<feature type="domain" description="FAS1" evidence="5">
    <location>
        <begin position="495"/>
        <end position="627"/>
    </location>
</feature>
<dbReference type="FunFam" id="2.30.180.10:FF:000032">
    <property type="entry name" value="Fasciclin domain-containing protein, putative"/>
    <property type="match status" value="1"/>
</dbReference>
<dbReference type="GO" id="GO:0030198">
    <property type="term" value="P:extracellular matrix organization"/>
    <property type="evidence" value="ECO:0007669"/>
    <property type="project" value="TreeGrafter"/>
</dbReference>
<evidence type="ECO:0000256" key="2">
    <source>
        <dbReference type="ARBA" id="ARBA00023157"/>
    </source>
</evidence>
<dbReference type="AlphaFoldDB" id="A0AAJ7WW93"/>
<dbReference type="SMART" id="SM00554">
    <property type="entry name" value="FAS1"/>
    <property type="match status" value="4"/>
</dbReference>
<dbReference type="RefSeq" id="XP_032812451.1">
    <property type="nucleotide sequence ID" value="XM_032956560.1"/>
</dbReference>
<feature type="signal peptide" evidence="4">
    <location>
        <begin position="1"/>
        <end position="23"/>
    </location>
</feature>
<evidence type="ECO:0000259" key="5">
    <source>
        <dbReference type="PROSITE" id="PS50213"/>
    </source>
</evidence>
<evidence type="ECO:0000259" key="6">
    <source>
        <dbReference type="PROSITE" id="PS51041"/>
    </source>
</evidence>
<feature type="domain" description="FAS1" evidence="5">
    <location>
        <begin position="367"/>
        <end position="491"/>
    </location>
</feature>
<dbReference type="Pfam" id="PF02469">
    <property type="entry name" value="Fasciclin"/>
    <property type="match status" value="4"/>
</dbReference>
<dbReference type="PROSITE" id="PS50213">
    <property type="entry name" value="FAS1"/>
    <property type="match status" value="4"/>
</dbReference>
<accession>A0AAJ7WW93</accession>
<dbReference type="PROSITE" id="PS51041">
    <property type="entry name" value="EMI"/>
    <property type="match status" value="1"/>
</dbReference>
<dbReference type="InterPro" id="IPR050904">
    <property type="entry name" value="Adhesion/Biosynth-related"/>
</dbReference>
<keyword evidence="1 4" id="KW-0732">Signal</keyword>
<protein>
    <submittedName>
        <fullName evidence="8">Transforming growth factor-beta-induced protein ig-h3-like</fullName>
    </submittedName>
</protein>
<evidence type="ECO:0000256" key="1">
    <source>
        <dbReference type="ARBA" id="ARBA00022729"/>
    </source>
</evidence>
<dbReference type="GO" id="GO:0005615">
    <property type="term" value="C:extracellular space"/>
    <property type="evidence" value="ECO:0007669"/>
    <property type="project" value="TreeGrafter"/>
</dbReference>
<dbReference type="GO" id="GO:0050839">
    <property type="term" value="F:cell adhesion molecule binding"/>
    <property type="evidence" value="ECO:0007669"/>
    <property type="project" value="TreeGrafter"/>
</dbReference>
<gene>
    <name evidence="8" type="primary">LOC116943592</name>
</gene>
<feature type="region of interest" description="Disordered" evidence="3">
    <location>
        <begin position="658"/>
        <end position="695"/>
    </location>
</feature>
<dbReference type="InterPro" id="IPR000782">
    <property type="entry name" value="FAS1_domain"/>
</dbReference>
<dbReference type="PANTHER" id="PTHR10900:SF12">
    <property type="entry name" value="PERIOSTIN"/>
    <property type="match status" value="1"/>
</dbReference>
<feature type="domain" description="EMI" evidence="6">
    <location>
        <begin position="41"/>
        <end position="94"/>
    </location>
</feature>
<dbReference type="Proteomes" id="UP001318040">
    <property type="component" value="Chromosome 18"/>
</dbReference>
<feature type="chain" id="PRO_5042463200" evidence="4">
    <location>
        <begin position="24"/>
        <end position="695"/>
    </location>
</feature>
<proteinExistence type="predicted"/>
<dbReference type="GO" id="GO:0031012">
    <property type="term" value="C:extracellular matrix"/>
    <property type="evidence" value="ECO:0007669"/>
    <property type="project" value="TreeGrafter"/>
</dbReference>
<keyword evidence="2" id="KW-1015">Disulfide bond</keyword>
<feature type="domain" description="FAS1" evidence="5">
    <location>
        <begin position="97"/>
        <end position="228"/>
    </location>
</feature>
<reference evidence="8" key="1">
    <citation type="submission" date="2025-08" db="UniProtKB">
        <authorList>
            <consortium name="RefSeq"/>
        </authorList>
    </citation>
    <scope>IDENTIFICATION</scope>
    <source>
        <tissue evidence="8">Sperm</tissue>
    </source>
</reference>
<dbReference type="PANTHER" id="PTHR10900">
    <property type="entry name" value="PERIOSTIN-RELATED"/>
    <property type="match status" value="1"/>
</dbReference>
<sequence length="695" mass="76097">MECKWSTGFAAFLVLWLVHNASSSAIDRLLTHSRIRAIKEGPNMCAVQQIENGKKYFSSCQLWYRKKICNRPATVSYECCPGYVSLSGQTGCPAIVPLNSIYKTVDGLGIKVTKARVDKADLGSDLDGPGAYTFFMPTNEAWERIPAVQAAELEDPAVLKSLLLSHAVNKRLLSRHLKSGSALASMQSGRSIYVQQSPNGILTVNCVRVIKPNILATNGVLHMVDGIIPRVSNNIRKILEEDSELSTLKLAIQKAGLMDMVTKEGPITLLAPTNAAFEKVPVDVMERILKDPTSLKALVTHHIIRTVHCSEAILSGSSVDTVEGSSLVIGCDGDRLTINAEAVIEQRDIVATNGVVHKVSEVFIPDLAKTAIELTQTEDLSKFSNMFSEEGLQASLRPNVAYTLLAPNNEAFTDNTMQEMSTNTRDILLNHVIKNQHSLYQLYGGQTLDTLGGRKLRVFVYPTAICIENACLESQERTGRRGAVLVIRNVLRTPSKSIMDSLESSQHFSILVELIKAAGLKQQLSRSGTFTIFAPTNEAFASMTELEINALKADPDLLENILKFHMLNEVVVSGGIANRVTNFLTTRLGGSLEATTKNGHCMINGKELDETDQMATNGVIHSINTFFRPKEVSGVSFNYVHGMVKVTKITRTFQSYTVTTSKSKSNSKRSALRPAKAPKKKPAEKSSRAKSNSKQ</sequence>
<dbReference type="InterPro" id="IPR011489">
    <property type="entry name" value="EMI_domain"/>
</dbReference>
<evidence type="ECO:0000313" key="7">
    <source>
        <dbReference type="Proteomes" id="UP001318040"/>
    </source>
</evidence>
<organism evidence="7 8">
    <name type="scientific">Petromyzon marinus</name>
    <name type="common">Sea lamprey</name>
    <dbReference type="NCBI Taxonomy" id="7757"/>
    <lineage>
        <taxon>Eukaryota</taxon>
        <taxon>Metazoa</taxon>
        <taxon>Chordata</taxon>
        <taxon>Craniata</taxon>
        <taxon>Vertebrata</taxon>
        <taxon>Cyclostomata</taxon>
        <taxon>Hyperoartia</taxon>
        <taxon>Petromyzontiformes</taxon>
        <taxon>Petromyzontidae</taxon>
        <taxon>Petromyzon</taxon>
    </lineage>
</organism>